<evidence type="ECO:0000313" key="2">
    <source>
        <dbReference type="Proteomes" id="UP000000987"/>
    </source>
</evidence>
<dbReference type="KEGG" id="vg:5133147"/>
<dbReference type="Proteomes" id="UP000000987">
    <property type="component" value="Segment"/>
</dbReference>
<dbReference type="EMBL" id="AY954958">
    <property type="protein sequence ID" value="AAX91324.1"/>
    <property type="molecule type" value="Genomic_DNA"/>
</dbReference>
<organism evidence="1 2">
    <name type="scientific">Staphylococcus phage 37</name>
    <dbReference type="NCBI Taxonomy" id="2936813"/>
    <lineage>
        <taxon>Viruses</taxon>
        <taxon>Duplodnaviria</taxon>
        <taxon>Heunggongvirae</taxon>
        <taxon>Uroviricota</taxon>
        <taxon>Caudoviricetes</taxon>
        <taxon>Azeredovirinae</taxon>
        <taxon>Phietavirus</taxon>
        <taxon>Phietavirus pv37</taxon>
    </lineage>
</organism>
<keyword evidence="2" id="KW-1185">Reference proteome</keyword>
<name>Q4ZCC4_9CAUD</name>
<dbReference type="GeneID" id="5133147"/>
<proteinExistence type="predicted"/>
<reference evidence="1 2" key="1">
    <citation type="journal article" date="2005" name="Proc. Natl. Acad. Sci. U.S.A.">
        <title>The complete genomes and proteomes of 27 Staphylococcus aureus bacteriophages.</title>
        <authorList>
            <person name="Kwan T."/>
            <person name="Liu J."/>
            <person name="Dubow M."/>
            <person name="Gros P."/>
            <person name="Pelletier J."/>
        </authorList>
    </citation>
    <scope>NUCLEOTIDE SEQUENCE</scope>
</reference>
<accession>Q4ZCC4</accession>
<sequence>MVLYKLTQSLEIVIVQMRWFSGRIKHMRLKYNSSNQNNMTRQNRLLMIVTKSDLM</sequence>
<dbReference type="RefSeq" id="YP_240102.1">
    <property type="nucleotide sequence ID" value="NC_007055.1"/>
</dbReference>
<protein>
    <submittedName>
        <fullName evidence="1">ORF078</fullName>
    </submittedName>
</protein>
<evidence type="ECO:0000313" key="1">
    <source>
        <dbReference type="EMBL" id="AAX91324.1"/>
    </source>
</evidence>